<dbReference type="EC" id="3.2.1.143" evidence="2"/>
<keyword evidence="3" id="KW-0378">Hydrolase</keyword>
<dbReference type="AlphaFoldDB" id="A0A0D2B8R7"/>
<dbReference type="InterPro" id="IPR005502">
    <property type="entry name" value="Ribosyl_crysJ1"/>
</dbReference>
<feature type="binding site" evidence="12">
    <location>
        <position position="211"/>
    </location>
    <ligand>
        <name>Mg(2+)</name>
        <dbReference type="ChEBI" id="CHEBI:18420"/>
        <label>1</label>
    </ligand>
</feature>
<dbReference type="GO" id="GO:0004649">
    <property type="term" value="F:poly(ADP-ribose) glycohydrolase activity"/>
    <property type="evidence" value="ECO:0007669"/>
    <property type="project" value="UniProtKB-EC"/>
</dbReference>
<dbReference type="EMBL" id="KN847332">
    <property type="protein sequence ID" value="KIW48586.1"/>
    <property type="molecule type" value="Genomic_DNA"/>
</dbReference>
<dbReference type="Gene3D" id="1.10.4080.10">
    <property type="entry name" value="ADP-ribosylation/Crystallin J1"/>
    <property type="match status" value="1"/>
</dbReference>
<dbReference type="GO" id="GO:0046872">
    <property type="term" value="F:metal ion binding"/>
    <property type="evidence" value="ECO:0007669"/>
    <property type="project" value="UniProtKB-KW"/>
</dbReference>
<evidence type="ECO:0000256" key="7">
    <source>
        <dbReference type="ARBA" id="ARBA00042722"/>
    </source>
</evidence>
<evidence type="ECO:0000313" key="13">
    <source>
        <dbReference type="EMBL" id="KIW48586.1"/>
    </source>
</evidence>
<evidence type="ECO:0000256" key="2">
    <source>
        <dbReference type="ARBA" id="ARBA00012255"/>
    </source>
</evidence>
<feature type="binding site" evidence="12">
    <location>
        <position position="212"/>
    </location>
    <ligand>
        <name>Mg(2+)</name>
        <dbReference type="ChEBI" id="CHEBI:18420"/>
        <label>1</label>
    </ligand>
</feature>
<evidence type="ECO:0000256" key="9">
    <source>
        <dbReference type="ARBA" id="ARBA00043187"/>
    </source>
</evidence>
<dbReference type="InterPro" id="IPR050792">
    <property type="entry name" value="ADP-ribosylglycohydrolase"/>
</dbReference>
<dbReference type="GeneID" id="27353232"/>
<proteinExistence type="inferred from homology"/>
<keyword evidence="12" id="KW-0460">Magnesium</keyword>
<dbReference type="RefSeq" id="XP_016268802.1">
    <property type="nucleotide sequence ID" value="XM_016401749.1"/>
</dbReference>
<dbReference type="PANTHER" id="PTHR16222">
    <property type="entry name" value="ADP-RIBOSYLGLYCOHYDROLASE"/>
    <property type="match status" value="1"/>
</dbReference>
<comment type="similarity">
    <text evidence="1">Belongs to the ADP-ribosylglycohydrolase family.</text>
</comment>
<dbReference type="PANTHER" id="PTHR16222:SF24">
    <property type="entry name" value="ADP-RIBOSYLHYDROLASE ARH3"/>
    <property type="match status" value="1"/>
</dbReference>
<evidence type="ECO:0000256" key="12">
    <source>
        <dbReference type="PIRSR" id="PIRSR605502-1"/>
    </source>
</evidence>
<dbReference type="InterPro" id="IPR036705">
    <property type="entry name" value="Ribosyl_crysJ1_sf"/>
</dbReference>
<evidence type="ECO:0000256" key="11">
    <source>
        <dbReference type="ARBA" id="ARBA00049015"/>
    </source>
</evidence>
<evidence type="ECO:0000256" key="4">
    <source>
        <dbReference type="ARBA" id="ARBA00041057"/>
    </source>
</evidence>
<dbReference type="HOGENOM" id="CLU_1019542_0_0_1"/>
<accession>A0A0D2B8R7</accession>
<dbReference type="STRING" id="215243.A0A0D2B8R7"/>
<sequence>MGPCNCSCGANCTLTSDTLSVWSEYLANANENEKLDHQQLETTEKVALKAQREVTAKYSREMFCGNGSLMRVLPVALITQDRDEAIGRARKSSLSTHPHIRCQHACTIYVSLVMQALGGASKNTMAKNLARSVGNKGKPNAMTGEEDLEAVLKERLERYRSIEDWRSTPSDSIRSTGYVVNSLEAALWAFFSTENFEQGAIRAVNLGDDADTIGAIYGDLAGAFYSTDAIPKHWLADMKRIEIVDEIIEDIIEYRILKGGVTHYLLRIVRTCR</sequence>
<dbReference type="OrthoDB" id="2021138at2759"/>
<evidence type="ECO:0000256" key="6">
    <source>
        <dbReference type="ARBA" id="ARBA00042471"/>
    </source>
</evidence>
<dbReference type="SUPFAM" id="SSF101478">
    <property type="entry name" value="ADP-ribosylglycohydrolase"/>
    <property type="match status" value="1"/>
</dbReference>
<comment type="cofactor">
    <cofactor evidence="12">
        <name>Mg(2+)</name>
        <dbReference type="ChEBI" id="CHEBI:18420"/>
    </cofactor>
    <text evidence="12">Binds 2 magnesium ions per subunit.</text>
</comment>
<protein>
    <recommendedName>
        <fullName evidence="4">ADP-ribosylhydrolase ARH3</fullName>
        <ecNumber evidence="2">3.2.1.143</ecNumber>
    </recommendedName>
    <alternativeName>
        <fullName evidence="5">ADP-ribose glycohydrolase ARH3</fullName>
    </alternativeName>
    <alternativeName>
        <fullName evidence="6">ADP-ribosylhydrolase 3</fullName>
    </alternativeName>
    <alternativeName>
        <fullName evidence="9">O-acetyl-ADP-ribose deacetylase ARH3</fullName>
    </alternativeName>
    <alternativeName>
        <fullName evidence="10">Poly(ADP-ribose) glycohydrolase ARH3</fullName>
    </alternativeName>
    <alternativeName>
        <fullName evidence="8">[Protein ADP-ribosylarginine] hydrolase-like protein 2</fullName>
    </alternativeName>
    <alternativeName>
        <fullName evidence="7">[Protein ADP-ribosylserine] hydrolase</fullName>
    </alternativeName>
</protein>
<evidence type="ECO:0000313" key="14">
    <source>
        <dbReference type="Proteomes" id="UP000053342"/>
    </source>
</evidence>
<gene>
    <name evidence="13" type="ORF">PV06_01158</name>
</gene>
<evidence type="ECO:0000256" key="3">
    <source>
        <dbReference type="ARBA" id="ARBA00022801"/>
    </source>
</evidence>
<name>A0A0D2B8R7_9EURO</name>
<evidence type="ECO:0000256" key="1">
    <source>
        <dbReference type="ARBA" id="ARBA00010702"/>
    </source>
</evidence>
<evidence type="ECO:0000256" key="10">
    <source>
        <dbReference type="ARBA" id="ARBA00043193"/>
    </source>
</evidence>
<evidence type="ECO:0000256" key="5">
    <source>
        <dbReference type="ARBA" id="ARBA00042398"/>
    </source>
</evidence>
<keyword evidence="14" id="KW-1185">Reference proteome</keyword>
<reference evidence="13 14" key="1">
    <citation type="submission" date="2015-01" db="EMBL/GenBank/DDBJ databases">
        <title>The Genome Sequence of Exophiala oligosperma CBS72588.</title>
        <authorList>
            <consortium name="The Broad Institute Genomics Platform"/>
            <person name="Cuomo C."/>
            <person name="de Hoog S."/>
            <person name="Gorbushina A."/>
            <person name="Stielow B."/>
            <person name="Teixiera M."/>
            <person name="Abouelleil A."/>
            <person name="Chapman S.B."/>
            <person name="Priest M."/>
            <person name="Young S.K."/>
            <person name="Wortman J."/>
            <person name="Nusbaum C."/>
            <person name="Birren B."/>
        </authorList>
    </citation>
    <scope>NUCLEOTIDE SEQUENCE [LARGE SCALE GENOMIC DNA]</scope>
    <source>
        <strain evidence="13 14">CBS 72588</strain>
    </source>
</reference>
<dbReference type="VEuPathDB" id="FungiDB:PV06_01158"/>
<dbReference type="Proteomes" id="UP000053342">
    <property type="component" value="Unassembled WGS sequence"/>
</dbReference>
<comment type="catalytic activity">
    <reaction evidence="11">
        <text>alpha-NAD(+) + H2O = ADP-D-ribose + nicotinamide + H(+)</text>
        <dbReference type="Rhea" id="RHEA:68792"/>
        <dbReference type="ChEBI" id="CHEBI:15377"/>
        <dbReference type="ChEBI" id="CHEBI:15378"/>
        <dbReference type="ChEBI" id="CHEBI:17154"/>
        <dbReference type="ChEBI" id="CHEBI:57967"/>
        <dbReference type="ChEBI" id="CHEBI:77017"/>
    </reaction>
</comment>
<keyword evidence="12" id="KW-0479">Metal-binding</keyword>
<evidence type="ECO:0000256" key="8">
    <source>
        <dbReference type="ARBA" id="ARBA00042850"/>
    </source>
</evidence>
<feature type="binding site" evidence="12">
    <location>
        <position position="209"/>
    </location>
    <ligand>
        <name>Mg(2+)</name>
        <dbReference type="ChEBI" id="CHEBI:18420"/>
        <label>1</label>
    </ligand>
</feature>
<dbReference type="Pfam" id="PF03747">
    <property type="entry name" value="ADP_ribosyl_GH"/>
    <property type="match status" value="1"/>
</dbReference>
<organism evidence="13 14">
    <name type="scientific">Exophiala oligosperma</name>
    <dbReference type="NCBI Taxonomy" id="215243"/>
    <lineage>
        <taxon>Eukaryota</taxon>
        <taxon>Fungi</taxon>
        <taxon>Dikarya</taxon>
        <taxon>Ascomycota</taxon>
        <taxon>Pezizomycotina</taxon>
        <taxon>Eurotiomycetes</taxon>
        <taxon>Chaetothyriomycetidae</taxon>
        <taxon>Chaetothyriales</taxon>
        <taxon>Herpotrichiellaceae</taxon>
        <taxon>Exophiala</taxon>
    </lineage>
</organism>